<dbReference type="EMBL" id="QQXL01000005">
    <property type="protein sequence ID" value="RKW70059.1"/>
    <property type="molecule type" value="Genomic_DNA"/>
</dbReference>
<dbReference type="InterPro" id="IPR013113">
    <property type="entry name" value="SIP_FAD-bd"/>
</dbReference>
<organism evidence="2 3">
    <name type="scientific">Galactobacter caseinivorans</name>
    <dbReference type="NCBI Taxonomy" id="2676123"/>
    <lineage>
        <taxon>Bacteria</taxon>
        <taxon>Bacillati</taxon>
        <taxon>Actinomycetota</taxon>
        <taxon>Actinomycetes</taxon>
        <taxon>Micrococcales</taxon>
        <taxon>Micrococcaceae</taxon>
        <taxon>Galactobacter</taxon>
    </lineage>
</organism>
<dbReference type="CDD" id="cd06193">
    <property type="entry name" value="siderophore_interacting"/>
    <property type="match status" value="1"/>
</dbReference>
<evidence type="ECO:0000259" key="1">
    <source>
        <dbReference type="PROSITE" id="PS51384"/>
    </source>
</evidence>
<dbReference type="PROSITE" id="PS51384">
    <property type="entry name" value="FAD_FR"/>
    <property type="match status" value="1"/>
</dbReference>
<dbReference type="InterPro" id="IPR007037">
    <property type="entry name" value="SIP_rossman_dom"/>
</dbReference>
<dbReference type="Pfam" id="PF04954">
    <property type="entry name" value="SIP"/>
    <property type="match status" value="1"/>
</dbReference>
<reference evidence="2 3" key="1">
    <citation type="submission" date="2018-07" db="EMBL/GenBank/DDBJ databases">
        <title>Arthrobacter sp. nov., isolated from raw cow's milk with high bacterial count.</title>
        <authorList>
            <person name="Hahne J."/>
            <person name="Isele D."/>
            <person name="Lipski A."/>
        </authorList>
    </citation>
    <scope>NUCLEOTIDE SEQUENCE [LARGE SCALE GENOMIC DNA]</scope>
    <source>
        <strain evidence="2 3">JZ R-183</strain>
    </source>
</reference>
<dbReference type="PANTHER" id="PTHR30157">
    <property type="entry name" value="FERRIC REDUCTASE, NADPH-DEPENDENT"/>
    <property type="match status" value="1"/>
</dbReference>
<dbReference type="InterPro" id="IPR017927">
    <property type="entry name" value="FAD-bd_FR_type"/>
</dbReference>
<dbReference type="Gene3D" id="3.40.50.80">
    <property type="entry name" value="Nucleotide-binding domain of ferredoxin-NADP reductase (FNR) module"/>
    <property type="match status" value="1"/>
</dbReference>
<dbReference type="RefSeq" id="WP_121485247.1">
    <property type="nucleotide sequence ID" value="NZ_QQXL01000005.1"/>
</dbReference>
<dbReference type="GO" id="GO:0016491">
    <property type="term" value="F:oxidoreductase activity"/>
    <property type="evidence" value="ECO:0007669"/>
    <property type="project" value="InterPro"/>
</dbReference>
<accession>A0A496PHV4</accession>
<gene>
    <name evidence="2" type="ORF">DWQ67_08825</name>
</gene>
<comment type="caution">
    <text evidence="2">The sequence shown here is derived from an EMBL/GenBank/DDBJ whole genome shotgun (WGS) entry which is preliminary data.</text>
</comment>
<keyword evidence="3" id="KW-1185">Reference proteome</keyword>
<dbReference type="Proteomes" id="UP000273119">
    <property type="component" value="Unassembled WGS sequence"/>
</dbReference>
<dbReference type="InterPro" id="IPR039261">
    <property type="entry name" value="FNR_nucleotide-bd"/>
</dbReference>
<evidence type="ECO:0000313" key="2">
    <source>
        <dbReference type="EMBL" id="RKW70059.1"/>
    </source>
</evidence>
<dbReference type="AlphaFoldDB" id="A0A496PHV4"/>
<dbReference type="InterPro" id="IPR039374">
    <property type="entry name" value="SIP_fam"/>
</dbReference>
<evidence type="ECO:0000313" key="3">
    <source>
        <dbReference type="Proteomes" id="UP000273119"/>
    </source>
</evidence>
<protein>
    <submittedName>
        <fullName evidence="2">Siderophore-interacting protein</fullName>
    </submittedName>
</protein>
<feature type="domain" description="FAD-binding FR-type" evidence="1">
    <location>
        <begin position="15"/>
        <end position="126"/>
    </location>
</feature>
<dbReference type="Gene3D" id="2.40.30.10">
    <property type="entry name" value="Translation factors"/>
    <property type="match status" value="1"/>
</dbReference>
<dbReference type="PANTHER" id="PTHR30157:SF0">
    <property type="entry name" value="NADPH-DEPENDENT FERRIC-CHELATE REDUCTASE"/>
    <property type="match status" value="1"/>
</dbReference>
<name>A0A496PHV4_9MICC</name>
<dbReference type="InterPro" id="IPR017938">
    <property type="entry name" value="Riboflavin_synthase-like_b-brl"/>
</dbReference>
<dbReference type="Pfam" id="PF08021">
    <property type="entry name" value="FAD_binding_9"/>
    <property type="match status" value="1"/>
</dbReference>
<sequence length="241" mass="26462">MPVNVQRGYMRMLRIAEHYVTVVGVEDRTSWLRRVRLYAPDLVETLRGHPTEWIRLWVPDSTRDGLLRQRGYTVVASSPEGGWLDVDLVLHHPDGPASAWTRAVRVGSKTVVSFTPQKPHLGHQQPLTVLADTSSLPAVESVLSHLAAEAPERTVRVFLDAQGHDVAGLLGPRLAKVQLTDDPVAELAAVADNLGPDAVGFVWAGLSRQRISALRTALRSAGIARDSQHVQAYWIEGKPFG</sequence>
<dbReference type="SUPFAM" id="SSF63380">
    <property type="entry name" value="Riboflavin synthase domain-like"/>
    <property type="match status" value="1"/>
</dbReference>
<proteinExistence type="predicted"/>